<dbReference type="Proteomes" id="UP000240212">
    <property type="component" value="Unassembled WGS sequence"/>
</dbReference>
<organism evidence="3 4">
    <name type="scientific">Siccibacter turicensis</name>
    <dbReference type="NCBI Taxonomy" id="357233"/>
    <lineage>
        <taxon>Bacteria</taxon>
        <taxon>Pseudomonadati</taxon>
        <taxon>Pseudomonadota</taxon>
        <taxon>Gammaproteobacteria</taxon>
        <taxon>Enterobacterales</taxon>
        <taxon>Enterobacteriaceae</taxon>
        <taxon>Siccibacter</taxon>
    </lineage>
</organism>
<gene>
    <name evidence="3" type="ORF">C7G83_08155</name>
</gene>
<dbReference type="GO" id="GO:0043709">
    <property type="term" value="P:cell adhesion involved in single-species biofilm formation"/>
    <property type="evidence" value="ECO:0007669"/>
    <property type="project" value="TreeGrafter"/>
</dbReference>
<protein>
    <submittedName>
        <fullName evidence="3">Type 1 fimbrial protein</fullName>
    </submittedName>
</protein>
<dbReference type="OrthoDB" id="6495165at2"/>
<dbReference type="AlphaFoldDB" id="A0A2P8VKR1"/>
<dbReference type="PANTHER" id="PTHR33420">
    <property type="entry name" value="FIMBRIAL SUBUNIT ELFA-RELATED"/>
    <property type="match status" value="1"/>
</dbReference>
<feature type="domain" description="Fimbrial-type adhesion" evidence="2">
    <location>
        <begin position="33"/>
        <end position="179"/>
    </location>
</feature>
<keyword evidence="4" id="KW-1185">Reference proteome</keyword>
<evidence type="ECO:0000259" key="2">
    <source>
        <dbReference type="Pfam" id="PF00419"/>
    </source>
</evidence>
<dbReference type="SUPFAM" id="SSF49401">
    <property type="entry name" value="Bacterial adhesins"/>
    <property type="match status" value="1"/>
</dbReference>
<reference evidence="3 4" key="1">
    <citation type="submission" date="2018-03" db="EMBL/GenBank/DDBJ databases">
        <title>Draft genome sequence of the first documented clinical Siccibacter turicensis isolate in Austria.</title>
        <authorList>
            <person name="Lepuschitz S."/>
            <person name="Pekard-Amenitsch S."/>
            <person name="Haunold R."/>
            <person name="Schill S."/>
            <person name="Mach R."/>
            <person name="Allerberger F."/>
            <person name="Ruppitsch W."/>
            <person name="Forsythe S.J."/>
        </authorList>
    </citation>
    <scope>NUCLEOTIDE SEQUENCE [LARGE SCALE GENOMIC DNA]</scope>
    <source>
        <strain evidence="3 4">6100069499-17</strain>
    </source>
</reference>
<feature type="chain" id="PRO_5015156766" evidence="1">
    <location>
        <begin position="28"/>
        <end position="179"/>
    </location>
</feature>
<dbReference type="GO" id="GO:0009289">
    <property type="term" value="C:pilus"/>
    <property type="evidence" value="ECO:0007669"/>
    <property type="project" value="InterPro"/>
</dbReference>
<dbReference type="Pfam" id="PF00419">
    <property type="entry name" value="Fimbrial"/>
    <property type="match status" value="1"/>
</dbReference>
<accession>A0A2P8VKR1</accession>
<dbReference type="InterPro" id="IPR050263">
    <property type="entry name" value="Bact_Fimbrial_Adh_Pro"/>
</dbReference>
<dbReference type="InterPro" id="IPR000259">
    <property type="entry name" value="Adhesion_dom_fimbrial"/>
</dbReference>
<dbReference type="InterPro" id="IPR036937">
    <property type="entry name" value="Adhesion_dom_fimbrial_sf"/>
</dbReference>
<dbReference type="PANTHER" id="PTHR33420:SF27">
    <property type="entry name" value="PROTEIN FIMG"/>
    <property type="match status" value="1"/>
</dbReference>
<evidence type="ECO:0000313" key="4">
    <source>
        <dbReference type="Proteomes" id="UP000240212"/>
    </source>
</evidence>
<dbReference type="Gene3D" id="2.60.40.1090">
    <property type="entry name" value="Fimbrial-type adhesion domain"/>
    <property type="match status" value="1"/>
</dbReference>
<comment type="caution">
    <text evidence="3">The sequence shown here is derived from an EMBL/GenBank/DDBJ whole genome shotgun (WGS) entry which is preliminary data.</text>
</comment>
<dbReference type="InterPro" id="IPR008966">
    <property type="entry name" value="Adhesion_dom_sf"/>
</dbReference>
<dbReference type="EMBL" id="PYEP01000003">
    <property type="protein sequence ID" value="PSN08145.1"/>
    <property type="molecule type" value="Genomic_DNA"/>
</dbReference>
<name>A0A2P8VKR1_9ENTR</name>
<sequence length="179" mass="18528">MKAPNVDWQNICSLPVLLLSAVTMAHAADPVSINVTGNIVASTCEVASDSITKTIALDGGKGIQAKDLAAAGAASEWVAFDINLENCPAGTTSAKITFSGTPDETNPDDMYTNTGTAQNAAVQLQGTGGEKFGNGKSYNYSPIQNNAVVFHLHSRIYTQNGGVTPGTVSAVVTADMTYQ</sequence>
<evidence type="ECO:0000256" key="1">
    <source>
        <dbReference type="SAM" id="SignalP"/>
    </source>
</evidence>
<dbReference type="RefSeq" id="WP_106876858.1">
    <property type="nucleotide sequence ID" value="NZ_PYEP01000003.1"/>
</dbReference>
<evidence type="ECO:0000313" key="3">
    <source>
        <dbReference type="EMBL" id="PSN08145.1"/>
    </source>
</evidence>
<proteinExistence type="predicted"/>
<feature type="signal peptide" evidence="1">
    <location>
        <begin position="1"/>
        <end position="27"/>
    </location>
</feature>
<keyword evidence="1" id="KW-0732">Signal</keyword>